<proteinExistence type="predicted"/>
<sequence>MKTLTILALMTTLAASAVAADKIGFTPSDTPATVLKRNEGQKAEIRLKSGEKISGKVTAVGEKAVHISELTGQEFYDAVISLDDVSAVIIRVK</sequence>
<evidence type="ECO:0000313" key="3">
    <source>
        <dbReference type="Proteomes" id="UP000253426"/>
    </source>
</evidence>
<name>A0A366HKH7_9BACT</name>
<evidence type="ECO:0000313" key="2">
    <source>
        <dbReference type="EMBL" id="RBP42529.1"/>
    </source>
</evidence>
<feature type="chain" id="PRO_5016926380" evidence="1">
    <location>
        <begin position="20"/>
        <end position="93"/>
    </location>
</feature>
<protein>
    <submittedName>
        <fullName evidence="2">Uncharacterized protein</fullName>
    </submittedName>
</protein>
<evidence type="ECO:0000256" key="1">
    <source>
        <dbReference type="SAM" id="SignalP"/>
    </source>
</evidence>
<dbReference type="AlphaFoldDB" id="A0A366HKH7"/>
<dbReference type="OrthoDB" id="195763at2"/>
<keyword evidence="1" id="KW-0732">Signal</keyword>
<comment type="caution">
    <text evidence="2">The sequence shown here is derived from an EMBL/GenBank/DDBJ whole genome shotgun (WGS) entry which is preliminary data.</text>
</comment>
<feature type="signal peptide" evidence="1">
    <location>
        <begin position="1"/>
        <end position="19"/>
    </location>
</feature>
<keyword evidence="3" id="KW-1185">Reference proteome</keyword>
<reference evidence="2 3" key="1">
    <citation type="submission" date="2018-06" db="EMBL/GenBank/DDBJ databases">
        <title>Genomic Encyclopedia of Type Strains, Phase IV (KMG-IV): sequencing the most valuable type-strain genomes for metagenomic binning, comparative biology and taxonomic classification.</title>
        <authorList>
            <person name="Goeker M."/>
        </authorList>
    </citation>
    <scope>NUCLEOTIDE SEQUENCE [LARGE SCALE GENOMIC DNA]</scope>
    <source>
        <strain evidence="2 3">DSM 25532</strain>
    </source>
</reference>
<accession>A0A366HKH7</accession>
<dbReference type="Proteomes" id="UP000253426">
    <property type="component" value="Unassembled WGS sequence"/>
</dbReference>
<organism evidence="2 3">
    <name type="scientific">Roseimicrobium gellanilyticum</name>
    <dbReference type="NCBI Taxonomy" id="748857"/>
    <lineage>
        <taxon>Bacteria</taxon>
        <taxon>Pseudomonadati</taxon>
        <taxon>Verrucomicrobiota</taxon>
        <taxon>Verrucomicrobiia</taxon>
        <taxon>Verrucomicrobiales</taxon>
        <taxon>Verrucomicrobiaceae</taxon>
        <taxon>Roseimicrobium</taxon>
    </lineage>
</organism>
<dbReference type="EMBL" id="QNRR01000006">
    <property type="protein sequence ID" value="RBP42529.1"/>
    <property type="molecule type" value="Genomic_DNA"/>
</dbReference>
<gene>
    <name evidence="2" type="ORF">DES53_106238</name>
</gene>